<evidence type="ECO:0000256" key="5">
    <source>
        <dbReference type="SAM" id="Phobius"/>
    </source>
</evidence>
<sequence>MFKKSKESVEDKKNKKEERITERKPKKKLPGWVILPILAVICLLFFGVSQLAGASEEEQLHVTQAQREDIRQVYHTSGIVESEKTKVFYSPVNAPVENNYVKVGSTVKAGDILVTFDTTNLERDNEQSQLNIQSARYSNQDTIAQSERAAASAAQAEQQAAASVQSLENQIAAKEAELNELYAQAEAEAAQAEQNQTEITNLQSQIAQLDEALNENEKNQIDVQTKIETAVSEEEKNTCRNLLGELEKEHLDLSNAKAGKENELSGKLNTSASETAQLIQAGEQELEALKSSLTSAEGSAQTGVSTGLTDAQRKNMQVSENLAELAGLSTEELLAKGKEGVRAEFDGVIADTKLDASGMVVQGGELFTLASTKEVCVKLEVSANDFDNLVIGSSADIKIGQYSYQGTLKSVNKIAVLNQKGNPVIGAEIHVDNPDENICIGVSAKVELAVADKEMVLCIPSEVVNTSADGDFVYVLRDGIVEKQEIELGIASDSKVEVVKGLQEGDKVVSDTSDNIREGMKASAIIEEAVSEE</sequence>
<feature type="coiled-coil region" evidence="3">
    <location>
        <begin position="157"/>
        <end position="299"/>
    </location>
</feature>
<dbReference type="Proteomes" id="UP001652431">
    <property type="component" value="Unassembled WGS sequence"/>
</dbReference>
<accession>A0ABT2RKE1</accession>
<keyword evidence="5" id="KW-0472">Membrane</keyword>
<keyword evidence="5" id="KW-1133">Transmembrane helix</keyword>
<dbReference type="InterPro" id="IPR058637">
    <property type="entry name" value="YknX-like_C"/>
</dbReference>
<reference evidence="7 8" key="1">
    <citation type="journal article" date="2021" name="ISME Commun">
        <title>Automated analysis of genomic sequences facilitates high-throughput and comprehensive description of bacteria.</title>
        <authorList>
            <person name="Hitch T.C.A."/>
        </authorList>
    </citation>
    <scope>NUCLEOTIDE SEQUENCE [LARGE SCALE GENOMIC DNA]</scope>
    <source>
        <strain evidence="7 8">Sanger_03</strain>
    </source>
</reference>
<feature type="transmembrane region" description="Helical" evidence="5">
    <location>
        <begin position="29"/>
        <end position="48"/>
    </location>
</feature>
<evidence type="ECO:0000259" key="6">
    <source>
        <dbReference type="Pfam" id="PF25989"/>
    </source>
</evidence>
<feature type="domain" description="YknX-like C-terminal permuted SH3-like" evidence="6">
    <location>
        <begin position="457"/>
        <end position="521"/>
    </location>
</feature>
<comment type="caution">
    <text evidence="7">The sequence shown here is derived from an EMBL/GenBank/DDBJ whole genome shotgun (WGS) entry which is preliminary data.</text>
</comment>
<feature type="region of interest" description="Disordered" evidence="4">
    <location>
        <begin position="1"/>
        <end position="22"/>
    </location>
</feature>
<evidence type="ECO:0000313" key="8">
    <source>
        <dbReference type="Proteomes" id="UP001652431"/>
    </source>
</evidence>
<organism evidence="7 8">
    <name type="scientific">Dorea acetigenes</name>
    <dbReference type="NCBI Taxonomy" id="2981787"/>
    <lineage>
        <taxon>Bacteria</taxon>
        <taxon>Bacillati</taxon>
        <taxon>Bacillota</taxon>
        <taxon>Clostridia</taxon>
        <taxon>Lachnospirales</taxon>
        <taxon>Lachnospiraceae</taxon>
        <taxon>Dorea</taxon>
    </lineage>
</organism>
<evidence type="ECO:0000256" key="1">
    <source>
        <dbReference type="ARBA" id="ARBA00004196"/>
    </source>
</evidence>
<keyword evidence="2 3" id="KW-0175">Coiled coil</keyword>
<dbReference type="Gene3D" id="6.20.50.140">
    <property type="match status" value="1"/>
</dbReference>
<dbReference type="PANTHER" id="PTHR32347">
    <property type="entry name" value="EFFLUX SYSTEM COMPONENT YKNX-RELATED"/>
    <property type="match status" value="1"/>
</dbReference>
<dbReference type="EMBL" id="JAOQJU010000003">
    <property type="protein sequence ID" value="MCU6685870.1"/>
    <property type="molecule type" value="Genomic_DNA"/>
</dbReference>
<evidence type="ECO:0000256" key="2">
    <source>
        <dbReference type="ARBA" id="ARBA00023054"/>
    </source>
</evidence>
<proteinExistence type="predicted"/>
<gene>
    <name evidence="7" type="ORF">OCV99_04715</name>
</gene>
<evidence type="ECO:0000313" key="7">
    <source>
        <dbReference type="EMBL" id="MCU6685870.1"/>
    </source>
</evidence>
<protein>
    <submittedName>
        <fullName evidence="7">HlyD family efflux transporter periplasmic adaptor subunit</fullName>
    </submittedName>
</protein>
<evidence type="ECO:0000256" key="3">
    <source>
        <dbReference type="SAM" id="Coils"/>
    </source>
</evidence>
<keyword evidence="5" id="KW-0812">Transmembrane</keyword>
<evidence type="ECO:0000256" key="4">
    <source>
        <dbReference type="SAM" id="MobiDB-lite"/>
    </source>
</evidence>
<dbReference type="RefSeq" id="WP_158368704.1">
    <property type="nucleotide sequence ID" value="NZ_JAOQJU010000003.1"/>
</dbReference>
<dbReference type="Pfam" id="PF25989">
    <property type="entry name" value="YknX_C"/>
    <property type="match status" value="1"/>
</dbReference>
<name>A0ABT2RKE1_9FIRM</name>
<keyword evidence="8" id="KW-1185">Reference proteome</keyword>
<dbReference type="InterPro" id="IPR050465">
    <property type="entry name" value="UPF0194_transport"/>
</dbReference>
<dbReference type="Gene3D" id="2.40.30.170">
    <property type="match status" value="1"/>
</dbReference>
<dbReference type="PANTHER" id="PTHR32347:SF14">
    <property type="entry name" value="EFFLUX SYSTEM COMPONENT YKNX-RELATED"/>
    <property type="match status" value="1"/>
</dbReference>
<comment type="subcellular location">
    <subcellularLocation>
        <location evidence="1">Cell envelope</location>
    </subcellularLocation>
</comment>